<evidence type="ECO:0000313" key="2">
    <source>
        <dbReference type="Proteomes" id="UP000499080"/>
    </source>
</evidence>
<comment type="caution">
    <text evidence="1">The sequence shown here is derived from an EMBL/GenBank/DDBJ whole genome shotgun (WGS) entry which is preliminary data.</text>
</comment>
<gene>
    <name evidence="1" type="ORF">AVEN_198268_1</name>
</gene>
<evidence type="ECO:0000313" key="1">
    <source>
        <dbReference type="EMBL" id="GBM37364.1"/>
    </source>
</evidence>
<reference evidence="1 2" key="1">
    <citation type="journal article" date="2019" name="Sci. Rep.">
        <title>Orb-weaving spider Araneus ventricosus genome elucidates the spidroin gene catalogue.</title>
        <authorList>
            <person name="Kono N."/>
            <person name="Nakamura H."/>
            <person name="Ohtoshi R."/>
            <person name="Moran D.A.P."/>
            <person name="Shinohara A."/>
            <person name="Yoshida Y."/>
            <person name="Fujiwara M."/>
            <person name="Mori M."/>
            <person name="Tomita M."/>
            <person name="Arakawa K."/>
        </authorList>
    </citation>
    <scope>NUCLEOTIDE SEQUENCE [LARGE SCALE GENOMIC DNA]</scope>
</reference>
<dbReference type="Proteomes" id="UP000499080">
    <property type="component" value="Unassembled WGS sequence"/>
</dbReference>
<protein>
    <submittedName>
        <fullName evidence="1">Uncharacterized protein</fullName>
    </submittedName>
</protein>
<accession>A0A4Y2FCT8</accession>
<keyword evidence="2" id="KW-1185">Reference proteome</keyword>
<proteinExistence type="predicted"/>
<organism evidence="1 2">
    <name type="scientific">Araneus ventricosus</name>
    <name type="common">Orbweaver spider</name>
    <name type="synonym">Epeira ventricosa</name>
    <dbReference type="NCBI Taxonomy" id="182803"/>
    <lineage>
        <taxon>Eukaryota</taxon>
        <taxon>Metazoa</taxon>
        <taxon>Ecdysozoa</taxon>
        <taxon>Arthropoda</taxon>
        <taxon>Chelicerata</taxon>
        <taxon>Arachnida</taxon>
        <taxon>Araneae</taxon>
        <taxon>Araneomorphae</taxon>
        <taxon>Entelegynae</taxon>
        <taxon>Araneoidea</taxon>
        <taxon>Araneidae</taxon>
        <taxon>Araneus</taxon>
    </lineage>
</organism>
<dbReference type="EMBL" id="BGPR01000837">
    <property type="protein sequence ID" value="GBM37364.1"/>
    <property type="molecule type" value="Genomic_DNA"/>
</dbReference>
<sequence length="164" mass="18894">MSHRDLIFDELQGFPHHFQDILRNSSFLLNHKLHGHNIIVTYNFGTFQCRILVNPLFHCFVIHIFRTVDESNTIGRVEKNAVFPHIPTAAICASFFGGDVLDNPIPVNRECTVSPFLFFVCDKCKRFFKKNFFQIEIGRDGLVVRFRLLSQRAPGSKPDSTENP</sequence>
<name>A0A4Y2FCT8_ARAVE</name>
<dbReference type="AlphaFoldDB" id="A0A4Y2FCT8"/>